<name>A0A551XRR2_MICAE</name>
<evidence type="ECO:0000313" key="3">
    <source>
        <dbReference type="Proteomes" id="UP000316443"/>
    </source>
</evidence>
<feature type="transmembrane region" description="Helical" evidence="1">
    <location>
        <begin position="30"/>
        <end position="53"/>
    </location>
</feature>
<dbReference type="AlphaFoldDB" id="A0A551XRR2"/>
<keyword evidence="1" id="KW-0812">Transmembrane</keyword>
<dbReference type="EMBL" id="SFCA01000160">
    <property type="protein sequence ID" value="TRT51399.1"/>
    <property type="molecule type" value="Genomic_DNA"/>
</dbReference>
<keyword evidence="1" id="KW-1133">Transmembrane helix</keyword>
<feature type="transmembrane region" description="Helical" evidence="1">
    <location>
        <begin position="65"/>
        <end position="86"/>
    </location>
</feature>
<proteinExistence type="predicted"/>
<feature type="transmembrane region" description="Helical" evidence="1">
    <location>
        <begin position="92"/>
        <end position="111"/>
    </location>
</feature>
<sequence>MPGSGLSANNPPSRAHASNRKRNSIMIELLYFPLALLAGMALGLAYFGGLWLTVRQLPRTNNPTVLTLISFLGRTSIILLGFYAIIVAVPHLPVLHLLLSLATFFWTRNLILQQVQPKFRSN</sequence>
<accession>A0A551XRR2</accession>
<comment type="caution">
    <text evidence="2">The sequence shown here is derived from an EMBL/GenBank/DDBJ whole genome shotgun (WGS) entry which is preliminary data.</text>
</comment>
<dbReference type="Pfam" id="PF12966">
    <property type="entry name" value="AtpR"/>
    <property type="match status" value="1"/>
</dbReference>
<keyword evidence="1" id="KW-0472">Membrane</keyword>
<reference evidence="2 3" key="1">
    <citation type="submission" date="2019-01" db="EMBL/GenBank/DDBJ databases">
        <title>Coherence of Microcystis species and biogeography revealed through population genomics.</title>
        <authorList>
            <person name="Perez-Carrascal O.M."/>
            <person name="Terrat Y."/>
            <person name="Giani A."/>
            <person name="Fortin N."/>
            <person name="Tromas N."/>
            <person name="Shapiro B.J."/>
        </authorList>
    </citation>
    <scope>NUCLEOTIDE SEQUENCE [LARGE SCALE GENOMIC DNA]</scope>
    <source>
        <strain evidence="2">Ma_QC_C_20070703_M131</strain>
    </source>
</reference>
<gene>
    <name evidence="2" type="ORF">EWV85_15810</name>
</gene>
<protein>
    <submittedName>
        <fullName evidence="2">ATP synthase subunit I</fullName>
    </submittedName>
</protein>
<organism evidence="2 3">
    <name type="scientific">Microcystis aeruginosa Ma_QC_C_20070703_M131</name>
    <dbReference type="NCBI Taxonomy" id="2486263"/>
    <lineage>
        <taxon>Bacteria</taxon>
        <taxon>Bacillati</taxon>
        <taxon>Cyanobacteriota</taxon>
        <taxon>Cyanophyceae</taxon>
        <taxon>Oscillatoriophycideae</taxon>
        <taxon>Chroococcales</taxon>
        <taxon>Microcystaceae</taxon>
        <taxon>Microcystis</taxon>
    </lineage>
</organism>
<evidence type="ECO:0000313" key="2">
    <source>
        <dbReference type="EMBL" id="TRT51399.1"/>
    </source>
</evidence>
<dbReference type="InterPro" id="IPR017581">
    <property type="entry name" value="AtpR-like"/>
</dbReference>
<dbReference type="Proteomes" id="UP000316443">
    <property type="component" value="Unassembled WGS sequence"/>
</dbReference>
<evidence type="ECO:0000256" key="1">
    <source>
        <dbReference type="SAM" id="Phobius"/>
    </source>
</evidence>